<proteinExistence type="predicted"/>
<dbReference type="GeneID" id="85319166"/>
<feature type="compositionally biased region" description="Basic and acidic residues" evidence="1">
    <location>
        <begin position="68"/>
        <end position="82"/>
    </location>
</feature>
<reference evidence="2" key="1">
    <citation type="submission" date="2023-06" db="EMBL/GenBank/DDBJ databases">
        <title>Genome-scale phylogeny and comparative genomics of the fungal order Sordariales.</title>
        <authorList>
            <consortium name="Lawrence Berkeley National Laboratory"/>
            <person name="Hensen N."/>
            <person name="Bonometti L."/>
            <person name="Westerberg I."/>
            <person name="Brannstrom I.O."/>
            <person name="Guillou S."/>
            <person name="Cros-Aarteil S."/>
            <person name="Calhoun S."/>
            <person name="Haridas S."/>
            <person name="Kuo A."/>
            <person name="Mondo S."/>
            <person name="Pangilinan J."/>
            <person name="Riley R."/>
            <person name="LaButti K."/>
            <person name="Andreopoulos B."/>
            <person name="Lipzen A."/>
            <person name="Chen C."/>
            <person name="Yanf M."/>
            <person name="Daum C."/>
            <person name="Ng V."/>
            <person name="Clum A."/>
            <person name="Steindorff A."/>
            <person name="Ohm R."/>
            <person name="Martin F."/>
            <person name="Silar P."/>
            <person name="Natvig D."/>
            <person name="Lalanne C."/>
            <person name="Gautier V."/>
            <person name="Ament-velasquez S.L."/>
            <person name="Kruys A."/>
            <person name="Hutchinson M.I."/>
            <person name="Powell A.J."/>
            <person name="Barry K."/>
            <person name="Miller A.N."/>
            <person name="Grigoriev I.V."/>
            <person name="Debuchy R."/>
            <person name="Gladieux P."/>
            <person name="Thoren M.H."/>
            <person name="Johannesson H."/>
        </authorList>
    </citation>
    <scope>NUCLEOTIDE SEQUENCE</scope>
    <source>
        <strain evidence="2">SMH2392-1A</strain>
    </source>
</reference>
<dbReference type="Proteomes" id="UP001172101">
    <property type="component" value="Unassembled WGS sequence"/>
</dbReference>
<dbReference type="EMBL" id="JAUIRO010000004">
    <property type="protein sequence ID" value="KAK0716744.1"/>
    <property type="molecule type" value="Genomic_DNA"/>
</dbReference>
<protein>
    <recommendedName>
        <fullName evidence="4">Gag protein</fullName>
    </recommendedName>
</protein>
<evidence type="ECO:0000313" key="2">
    <source>
        <dbReference type="EMBL" id="KAK0716744.1"/>
    </source>
</evidence>
<feature type="compositionally biased region" description="Low complexity" evidence="1">
    <location>
        <begin position="85"/>
        <end position="105"/>
    </location>
</feature>
<feature type="compositionally biased region" description="Acidic residues" evidence="1">
    <location>
        <begin position="121"/>
        <end position="144"/>
    </location>
</feature>
<feature type="non-terminal residue" evidence="2">
    <location>
        <position position="293"/>
    </location>
</feature>
<feature type="region of interest" description="Disordered" evidence="1">
    <location>
        <begin position="33"/>
        <end position="148"/>
    </location>
</feature>
<evidence type="ECO:0008006" key="4">
    <source>
        <dbReference type="Google" id="ProtNLM"/>
    </source>
</evidence>
<dbReference type="RefSeq" id="XP_060295537.1">
    <property type="nucleotide sequence ID" value="XM_060435896.1"/>
</dbReference>
<sequence length="293" mass="34002">DFEYAKFTKPSDWDKWLEAFKKKAEHAGIYDFVNPNHRQRRPWPTEPELPQFADFQKKSSRRGGNSTHRNDDNAPEIIRDHGSIAQSVSRRAAQRRAAAAAKRSQTTGRSQIEESDHNPDIDNDQNDDDPLSYEDEDEEEEEEEPVRNRVTQFSDLTTVGQANWKIAFELYKANLSVYNAKTNARSAFSNWVFKSIGPNYQHITKGRDLPEIYQAIKDQWLPFRKNIAKDDRRLSEWITRWQKLVNDGVEHKIPQIATPSSWFEDLVDALKNTTNGKIWVLGELATLEDDILE</sequence>
<feature type="compositionally biased region" description="Basic and acidic residues" evidence="1">
    <location>
        <begin position="111"/>
        <end position="120"/>
    </location>
</feature>
<accession>A0AA40AJ10</accession>
<keyword evidence="3" id="KW-1185">Reference proteome</keyword>
<gene>
    <name evidence="2" type="ORF">B0T26DRAFT_610777</name>
</gene>
<organism evidence="2 3">
    <name type="scientific">Lasiosphaeria miniovina</name>
    <dbReference type="NCBI Taxonomy" id="1954250"/>
    <lineage>
        <taxon>Eukaryota</taxon>
        <taxon>Fungi</taxon>
        <taxon>Dikarya</taxon>
        <taxon>Ascomycota</taxon>
        <taxon>Pezizomycotina</taxon>
        <taxon>Sordariomycetes</taxon>
        <taxon>Sordariomycetidae</taxon>
        <taxon>Sordariales</taxon>
        <taxon>Lasiosphaeriaceae</taxon>
        <taxon>Lasiosphaeria</taxon>
    </lineage>
</organism>
<feature type="non-terminal residue" evidence="2">
    <location>
        <position position="1"/>
    </location>
</feature>
<evidence type="ECO:0000313" key="3">
    <source>
        <dbReference type="Proteomes" id="UP001172101"/>
    </source>
</evidence>
<name>A0AA40AJ10_9PEZI</name>
<evidence type="ECO:0000256" key="1">
    <source>
        <dbReference type="SAM" id="MobiDB-lite"/>
    </source>
</evidence>
<comment type="caution">
    <text evidence="2">The sequence shown here is derived from an EMBL/GenBank/DDBJ whole genome shotgun (WGS) entry which is preliminary data.</text>
</comment>
<dbReference type="AlphaFoldDB" id="A0AA40AJ10"/>